<dbReference type="InParanoid" id="A0A1D3D608"/>
<evidence type="ECO:0000256" key="1">
    <source>
        <dbReference type="SAM" id="MobiDB-lite"/>
    </source>
</evidence>
<feature type="compositionally biased region" description="Low complexity" evidence="1">
    <location>
        <begin position="115"/>
        <end position="125"/>
    </location>
</feature>
<gene>
    <name evidence="2" type="ORF">cyc_04049</name>
</gene>
<evidence type="ECO:0000313" key="3">
    <source>
        <dbReference type="Proteomes" id="UP000095192"/>
    </source>
</evidence>
<dbReference type="EMBL" id="JROU02000596">
    <property type="protein sequence ID" value="OEH78856.1"/>
    <property type="molecule type" value="Genomic_DNA"/>
</dbReference>
<accession>A0A1D3D608</accession>
<evidence type="ECO:0000313" key="2">
    <source>
        <dbReference type="EMBL" id="OEH78856.1"/>
    </source>
</evidence>
<reference evidence="2 3" key="1">
    <citation type="journal article" date="2016" name="BMC Genomics">
        <title>Comparative genomics reveals Cyclospora cayetanensis possesses coccidia-like metabolism and invasion components but unique surface antigens.</title>
        <authorList>
            <person name="Liu S."/>
            <person name="Wang L."/>
            <person name="Zheng H."/>
            <person name="Xu Z."/>
            <person name="Roellig D.M."/>
            <person name="Li N."/>
            <person name="Frace M.A."/>
            <person name="Tang K."/>
            <person name="Arrowood M.J."/>
            <person name="Moss D.M."/>
            <person name="Zhang L."/>
            <person name="Feng Y."/>
            <person name="Xiao L."/>
        </authorList>
    </citation>
    <scope>NUCLEOTIDE SEQUENCE [LARGE SCALE GENOMIC DNA]</scope>
    <source>
        <strain evidence="2 3">CHN_HEN01</strain>
    </source>
</reference>
<feature type="compositionally biased region" description="Basic and acidic residues" evidence="1">
    <location>
        <begin position="101"/>
        <end position="114"/>
    </location>
</feature>
<protein>
    <submittedName>
        <fullName evidence="2">Uncharacterized protein</fullName>
    </submittedName>
</protein>
<sequence>MREFPHKRGVMRHMPLENARTAPGRSTAHDHGSNLCLYEPLVVHREARDAGNGSEAHTIDRSTQYLRRRPQRLCRCWQSSPTHGRGRSSPPARTSSNSAKDIGEKSKGQGRRTDSSTTTESNSSSGHGEGAKGGRAPSAPVPQASDHREDVNGREEHYPRECVIHDESAAAPNCGGWGATTNRSPRDTPYTPKRHQHP</sequence>
<dbReference type="Proteomes" id="UP000095192">
    <property type="component" value="Unassembled WGS sequence"/>
</dbReference>
<keyword evidence="3" id="KW-1185">Reference proteome</keyword>
<organism evidence="2 3">
    <name type="scientific">Cyclospora cayetanensis</name>
    <dbReference type="NCBI Taxonomy" id="88456"/>
    <lineage>
        <taxon>Eukaryota</taxon>
        <taxon>Sar</taxon>
        <taxon>Alveolata</taxon>
        <taxon>Apicomplexa</taxon>
        <taxon>Conoidasida</taxon>
        <taxon>Coccidia</taxon>
        <taxon>Eucoccidiorida</taxon>
        <taxon>Eimeriorina</taxon>
        <taxon>Eimeriidae</taxon>
        <taxon>Cyclospora</taxon>
    </lineage>
</organism>
<dbReference type="VEuPathDB" id="ToxoDB:cyc_04049"/>
<name>A0A1D3D608_9EIME</name>
<feature type="region of interest" description="Disordered" evidence="1">
    <location>
        <begin position="77"/>
        <end position="198"/>
    </location>
</feature>
<comment type="caution">
    <text evidence="2">The sequence shown here is derived from an EMBL/GenBank/DDBJ whole genome shotgun (WGS) entry which is preliminary data.</text>
</comment>
<feature type="compositionally biased region" description="Basic and acidic residues" evidence="1">
    <location>
        <begin position="145"/>
        <end position="168"/>
    </location>
</feature>
<dbReference type="AlphaFoldDB" id="A0A1D3D608"/>
<feature type="region of interest" description="Disordered" evidence="1">
    <location>
        <begin position="1"/>
        <end position="32"/>
    </location>
</feature>
<proteinExistence type="predicted"/>